<dbReference type="GO" id="GO:0031956">
    <property type="term" value="F:medium-chain fatty acid-CoA ligase activity"/>
    <property type="evidence" value="ECO:0007669"/>
    <property type="project" value="TreeGrafter"/>
</dbReference>
<evidence type="ECO:0000259" key="4">
    <source>
        <dbReference type="Pfam" id="PF13193"/>
    </source>
</evidence>
<keyword evidence="2" id="KW-0436">Ligase</keyword>
<dbReference type="Pfam" id="PF00501">
    <property type="entry name" value="AMP-binding"/>
    <property type="match status" value="1"/>
</dbReference>
<sequence length="544" mass="60020">MFKVEGATLWDLLEYNAGARENNSALLFPQKGVDLSYGQLWEQAGTVAKGLIALGIQHGEKIAIWSPNSPEWLVLEYGSAAVGTPLVMINTSYRMLELEFALKQTDVVALFVADNQGPTNDYLETIGSLCPELLEKPPGEWKSDKLPKLRYVIGLGEKRLPGMLMWSDVFIAAERIEGSVFTKRKMQVSADDTVFILFTSGTTGEPNGAMLSHQNFLIAIRSLHKHLSFTEADSLCVPLPLFHVFGTGMAILVALMGSACVICEQSQANQIVLALRTTGATVLCGTPTMFIGWMDALETLKNDGSSLSKALSAGASLHTETANRILERTAIKEVWNCYGATETIVVSGNRISHMQESECISTGSLLEGVEAKIVGTVGERELEMGEIGELLLRSPGVMKGYYNKPEVTKKAINDEGWYHSWDMAAIDTEGNISIVGRMKEMLIRGGENIFPLEIEEYLMSYHKVKEAQVVGIPSEYYGEEPVAFVILKGGEIATQLELKKYCRERIAYFKVPVYIYFVDSLPKTASGKVQKFKLKEQAIEKLKK</sequence>
<dbReference type="Gene3D" id="3.30.300.30">
    <property type="match status" value="1"/>
</dbReference>
<feature type="domain" description="AMP-binding enzyme C-terminal" evidence="4">
    <location>
        <begin position="453"/>
        <end position="528"/>
    </location>
</feature>
<evidence type="ECO:0000313" key="6">
    <source>
        <dbReference type="Proteomes" id="UP000298460"/>
    </source>
</evidence>
<comment type="caution">
    <text evidence="5">The sequence shown here is derived from an EMBL/GenBank/DDBJ whole genome shotgun (WGS) entry which is preliminary data.</text>
</comment>
<dbReference type="PANTHER" id="PTHR43201">
    <property type="entry name" value="ACYL-COA SYNTHETASE"/>
    <property type="match status" value="1"/>
</dbReference>
<evidence type="ECO:0000256" key="1">
    <source>
        <dbReference type="ARBA" id="ARBA00006432"/>
    </source>
</evidence>
<dbReference type="InterPro" id="IPR045851">
    <property type="entry name" value="AMP-bd_C_sf"/>
</dbReference>
<dbReference type="Gene3D" id="3.40.50.12780">
    <property type="entry name" value="N-terminal domain of ligase-like"/>
    <property type="match status" value="1"/>
</dbReference>
<accession>A0A4Z0R174</accession>
<dbReference type="InterPro" id="IPR025110">
    <property type="entry name" value="AMP-bd_C"/>
</dbReference>
<dbReference type="Proteomes" id="UP000298460">
    <property type="component" value="Unassembled WGS sequence"/>
</dbReference>
<name>A0A4Z0R174_9FIRM</name>
<keyword evidence="6" id="KW-1185">Reference proteome</keyword>
<dbReference type="SUPFAM" id="SSF56801">
    <property type="entry name" value="Acetyl-CoA synthetase-like"/>
    <property type="match status" value="1"/>
</dbReference>
<evidence type="ECO:0000259" key="3">
    <source>
        <dbReference type="Pfam" id="PF00501"/>
    </source>
</evidence>
<protein>
    <submittedName>
        <fullName evidence="5">AMP-binding protein</fullName>
    </submittedName>
</protein>
<dbReference type="FunFam" id="3.30.300.30:FF:000008">
    <property type="entry name" value="2,3-dihydroxybenzoate-AMP ligase"/>
    <property type="match status" value="1"/>
</dbReference>
<dbReference type="PANTHER" id="PTHR43201:SF5">
    <property type="entry name" value="MEDIUM-CHAIN ACYL-COA LIGASE ACSF2, MITOCHONDRIAL"/>
    <property type="match status" value="1"/>
</dbReference>
<organism evidence="5 6">
    <name type="scientific">Desulfosporosinus fructosivorans</name>
    <dbReference type="NCBI Taxonomy" id="2018669"/>
    <lineage>
        <taxon>Bacteria</taxon>
        <taxon>Bacillati</taxon>
        <taxon>Bacillota</taxon>
        <taxon>Clostridia</taxon>
        <taxon>Eubacteriales</taxon>
        <taxon>Desulfitobacteriaceae</taxon>
        <taxon>Desulfosporosinus</taxon>
    </lineage>
</organism>
<dbReference type="EMBL" id="SPQQ01000011">
    <property type="protein sequence ID" value="TGE35737.1"/>
    <property type="molecule type" value="Genomic_DNA"/>
</dbReference>
<evidence type="ECO:0000256" key="2">
    <source>
        <dbReference type="ARBA" id="ARBA00022598"/>
    </source>
</evidence>
<feature type="domain" description="AMP-dependent synthetase/ligase" evidence="3">
    <location>
        <begin position="14"/>
        <end position="402"/>
    </location>
</feature>
<dbReference type="GO" id="GO:0006631">
    <property type="term" value="P:fatty acid metabolic process"/>
    <property type="evidence" value="ECO:0007669"/>
    <property type="project" value="TreeGrafter"/>
</dbReference>
<dbReference type="Pfam" id="PF13193">
    <property type="entry name" value="AMP-binding_C"/>
    <property type="match status" value="1"/>
</dbReference>
<gene>
    <name evidence="5" type="ORF">E4K67_23515</name>
</gene>
<dbReference type="AlphaFoldDB" id="A0A4Z0R174"/>
<dbReference type="InterPro" id="IPR042099">
    <property type="entry name" value="ANL_N_sf"/>
</dbReference>
<dbReference type="RefSeq" id="WP_135551228.1">
    <property type="nucleotide sequence ID" value="NZ_SPQQ01000011.1"/>
</dbReference>
<reference evidence="5 6" key="1">
    <citation type="submission" date="2019-03" db="EMBL/GenBank/DDBJ databases">
        <title>Draft Genome Sequence of Desulfosporosinus fructosivorans Strain 63.6F, Isolated from Marine Sediment in the Baltic Sea.</title>
        <authorList>
            <person name="Hausmann B."/>
            <person name="Vandieken V."/>
            <person name="Pjevac P."/>
            <person name="Schreck K."/>
            <person name="Herbold C.W."/>
            <person name="Loy A."/>
        </authorList>
    </citation>
    <scope>NUCLEOTIDE SEQUENCE [LARGE SCALE GENOMIC DNA]</scope>
    <source>
        <strain evidence="5 6">63.6F</strain>
    </source>
</reference>
<dbReference type="OrthoDB" id="9778383at2"/>
<evidence type="ECO:0000313" key="5">
    <source>
        <dbReference type="EMBL" id="TGE35737.1"/>
    </source>
</evidence>
<proteinExistence type="inferred from homology"/>
<comment type="similarity">
    <text evidence="1">Belongs to the ATP-dependent AMP-binding enzyme family.</text>
</comment>
<dbReference type="InterPro" id="IPR000873">
    <property type="entry name" value="AMP-dep_synth/lig_dom"/>
</dbReference>